<evidence type="ECO:0000313" key="3">
    <source>
        <dbReference type="Proteomes" id="UP001589943"/>
    </source>
</evidence>
<protein>
    <submittedName>
        <fullName evidence="2">Uncharacterized protein</fullName>
    </submittedName>
</protein>
<comment type="caution">
    <text evidence="2">The sequence shown here is derived from an EMBL/GenBank/DDBJ whole genome shotgun (WGS) entry which is preliminary data.</text>
</comment>
<dbReference type="Proteomes" id="UP001589943">
    <property type="component" value="Unassembled WGS sequence"/>
</dbReference>
<evidence type="ECO:0000256" key="1">
    <source>
        <dbReference type="SAM" id="Phobius"/>
    </source>
</evidence>
<feature type="transmembrane region" description="Helical" evidence="1">
    <location>
        <begin position="178"/>
        <end position="195"/>
    </location>
</feature>
<feature type="transmembrane region" description="Helical" evidence="1">
    <location>
        <begin position="7"/>
        <end position="25"/>
    </location>
</feature>
<keyword evidence="1" id="KW-0812">Transmembrane</keyword>
<feature type="transmembrane region" description="Helical" evidence="1">
    <location>
        <begin position="107"/>
        <end position="128"/>
    </location>
</feature>
<feature type="transmembrane region" description="Helical" evidence="1">
    <location>
        <begin position="202"/>
        <end position="221"/>
    </location>
</feature>
<name>A0ABV6PK26_9SPHN</name>
<keyword evidence="3" id="KW-1185">Reference proteome</keyword>
<feature type="transmembrane region" description="Helical" evidence="1">
    <location>
        <begin position="140"/>
        <end position="158"/>
    </location>
</feature>
<sequence length="278" mass="30050">MPYRHAHYYVGLVLLVILAGFWASYWSPIATVPTAFHFHAVSAVAWLTLLIVQSVSIHRRANALHKQLGLASLALFPFLILGLVMIMDVAAQRFAARESPFVLHNSPSFGIGTAIAIAAYLTLFYQALKTRRNVRLHAGYMLATPLILFESPFSRVIGEFLPWMNVIGSPDIHAVQDTIVISDAMAFAFAVALYAMNRRHGAPWLVAAGFIAVQALVMWFAPFVPQLGDAFGLYARLPLTVTAPAGMAAGILAGWLGWRAGAVAPRTRDVAAAASAPG</sequence>
<accession>A0ABV6PK26</accession>
<evidence type="ECO:0000313" key="2">
    <source>
        <dbReference type="EMBL" id="MFC0590186.1"/>
    </source>
</evidence>
<feature type="transmembrane region" description="Helical" evidence="1">
    <location>
        <begin position="37"/>
        <end position="56"/>
    </location>
</feature>
<organism evidence="2 3">
    <name type="scientific">Novosphingobium aquiterrae</name>
    <dbReference type="NCBI Taxonomy" id="624388"/>
    <lineage>
        <taxon>Bacteria</taxon>
        <taxon>Pseudomonadati</taxon>
        <taxon>Pseudomonadota</taxon>
        <taxon>Alphaproteobacteria</taxon>
        <taxon>Sphingomonadales</taxon>
        <taxon>Sphingomonadaceae</taxon>
        <taxon>Novosphingobium</taxon>
    </lineage>
</organism>
<keyword evidence="1" id="KW-0472">Membrane</keyword>
<reference evidence="2 3" key="1">
    <citation type="submission" date="2024-09" db="EMBL/GenBank/DDBJ databases">
        <authorList>
            <person name="Sun Q."/>
            <person name="Mori K."/>
        </authorList>
    </citation>
    <scope>NUCLEOTIDE SEQUENCE [LARGE SCALE GENOMIC DNA]</scope>
    <source>
        <strain evidence="2 3">NCAIM B.02537</strain>
    </source>
</reference>
<feature type="transmembrane region" description="Helical" evidence="1">
    <location>
        <begin position="233"/>
        <end position="258"/>
    </location>
</feature>
<feature type="transmembrane region" description="Helical" evidence="1">
    <location>
        <begin position="68"/>
        <end position="87"/>
    </location>
</feature>
<gene>
    <name evidence="2" type="ORF">ACFFF7_12235</name>
</gene>
<proteinExistence type="predicted"/>
<dbReference type="RefSeq" id="WP_379481632.1">
    <property type="nucleotide sequence ID" value="NZ_JBHLTL010000006.1"/>
</dbReference>
<dbReference type="EMBL" id="JBHLTL010000006">
    <property type="protein sequence ID" value="MFC0590186.1"/>
    <property type="molecule type" value="Genomic_DNA"/>
</dbReference>
<keyword evidence="1" id="KW-1133">Transmembrane helix</keyword>